<dbReference type="Pfam" id="PF03401">
    <property type="entry name" value="TctC"/>
    <property type="match status" value="1"/>
</dbReference>
<dbReference type="PIRSF" id="PIRSF017082">
    <property type="entry name" value="YflP"/>
    <property type="match status" value="1"/>
</dbReference>
<comment type="similarity">
    <text evidence="1">Belongs to the UPF0065 (bug) family.</text>
</comment>
<dbReference type="AlphaFoldDB" id="A0A1W6YIM2"/>
<dbReference type="InterPro" id="IPR005064">
    <property type="entry name" value="BUG"/>
</dbReference>
<keyword evidence="2" id="KW-0732">Signal</keyword>
<evidence type="ECO:0008006" key="5">
    <source>
        <dbReference type="Google" id="ProtNLM"/>
    </source>
</evidence>
<dbReference type="CDD" id="cd07012">
    <property type="entry name" value="PBP2_Bug_TTT"/>
    <property type="match status" value="1"/>
</dbReference>
<dbReference type="PANTHER" id="PTHR42928:SF5">
    <property type="entry name" value="BLR1237 PROTEIN"/>
    <property type="match status" value="1"/>
</dbReference>
<dbReference type="Proteomes" id="UP000194151">
    <property type="component" value="Chromosome"/>
</dbReference>
<reference evidence="3 4" key="1">
    <citation type="submission" date="2017-05" db="EMBL/GenBank/DDBJ databases">
        <title>Complete and WGS of Bordetella genogroups.</title>
        <authorList>
            <person name="Spilker T."/>
            <person name="LiPuma J."/>
        </authorList>
    </citation>
    <scope>NUCLEOTIDE SEQUENCE [LARGE SCALE GENOMIC DNA]</scope>
    <source>
        <strain evidence="3 4">AU19157</strain>
    </source>
</reference>
<protein>
    <recommendedName>
        <fullName evidence="5">ABC transporter substrate-binding protein</fullName>
    </recommendedName>
</protein>
<dbReference type="OrthoDB" id="8678477at2"/>
<sequence>MAFINWARRCAPAVLSTLALIAAPAGTALAQGSYVRLVVAFPAGGPSDLMARVISEQLGKELKQNVVVENRPGGNGAVAAQYVLHEPADGKTLWITTAGAITINPSLYPKLAYSVKDFAPVSLVVNTPEMLVVNPKNPARNAKEFVANAGKGGQVNFASSGIGSMPHMAIALLSEKTKVQFLHVPEKGAAPAISDLMGGHVDAFVGDVPGIQALVKSGGLKGLAIASPKRSQLFPDIPTFAEEGIPGMELLNNWSGIYVSAKTPAATVDQLNQAIRRTIADPTVAAKLRELGVEPQATSPAELAALAERDSTQWSRIIKTNNIQPE</sequence>
<dbReference type="InterPro" id="IPR042100">
    <property type="entry name" value="Bug_dom1"/>
</dbReference>
<dbReference type="Gene3D" id="3.40.190.10">
    <property type="entry name" value="Periplasmic binding protein-like II"/>
    <property type="match status" value="1"/>
</dbReference>
<dbReference type="STRING" id="1416806.CAL12_08900"/>
<gene>
    <name evidence="3" type="ORF">CAL12_08900</name>
</gene>
<evidence type="ECO:0000256" key="2">
    <source>
        <dbReference type="SAM" id="SignalP"/>
    </source>
</evidence>
<keyword evidence="4" id="KW-1185">Reference proteome</keyword>
<evidence type="ECO:0000313" key="3">
    <source>
        <dbReference type="EMBL" id="ARP80946.1"/>
    </source>
</evidence>
<accession>A0A1W6YIM2</accession>
<feature type="chain" id="PRO_5012890719" description="ABC transporter substrate-binding protein" evidence="2">
    <location>
        <begin position="31"/>
        <end position="326"/>
    </location>
</feature>
<dbReference type="RefSeq" id="WP_086064159.1">
    <property type="nucleotide sequence ID" value="NZ_CP021108.1"/>
</dbReference>
<dbReference type="Gene3D" id="3.40.190.150">
    <property type="entry name" value="Bordetella uptake gene, domain 1"/>
    <property type="match status" value="1"/>
</dbReference>
<name>A0A1W6YIM2_9BORD</name>
<evidence type="ECO:0000313" key="4">
    <source>
        <dbReference type="Proteomes" id="UP000194151"/>
    </source>
</evidence>
<dbReference type="SUPFAM" id="SSF53850">
    <property type="entry name" value="Periplasmic binding protein-like II"/>
    <property type="match status" value="1"/>
</dbReference>
<evidence type="ECO:0000256" key="1">
    <source>
        <dbReference type="ARBA" id="ARBA00006987"/>
    </source>
</evidence>
<feature type="signal peptide" evidence="2">
    <location>
        <begin position="1"/>
        <end position="30"/>
    </location>
</feature>
<dbReference type="EMBL" id="CP021108">
    <property type="protein sequence ID" value="ARP80946.1"/>
    <property type="molecule type" value="Genomic_DNA"/>
</dbReference>
<dbReference type="KEGG" id="bgv:CAL12_08900"/>
<proteinExistence type="inferred from homology"/>
<dbReference type="PANTHER" id="PTHR42928">
    <property type="entry name" value="TRICARBOXYLATE-BINDING PROTEIN"/>
    <property type="match status" value="1"/>
</dbReference>
<organism evidence="3 4">
    <name type="scientific">Bordetella genomosp. 8</name>
    <dbReference type="NCBI Taxonomy" id="1416806"/>
    <lineage>
        <taxon>Bacteria</taxon>
        <taxon>Pseudomonadati</taxon>
        <taxon>Pseudomonadota</taxon>
        <taxon>Betaproteobacteria</taxon>
        <taxon>Burkholderiales</taxon>
        <taxon>Alcaligenaceae</taxon>
        <taxon>Bordetella</taxon>
    </lineage>
</organism>